<keyword evidence="2 6" id="KW-0418">Kinase</keyword>
<evidence type="ECO:0000256" key="3">
    <source>
        <dbReference type="ARBA" id="ARBA00023012"/>
    </source>
</evidence>
<dbReference type="AlphaFoldDB" id="A0A023D1L0"/>
<dbReference type="Proteomes" id="UP000019760">
    <property type="component" value="Unassembled WGS sequence"/>
</dbReference>
<keyword evidence="1" id="KW-0808">Transferase</keyword>
<proteinExistence type="predicted"/>
<dbReference type="RefSeq" id="WP_052511524.1">
    <property type="nucleotide sequence ID" value="NZ_BAND01000005.1"/>
</dbReference>
<feature type="domain" description="Signal transduction histidine kinase subgroup 3 dimerisation and phosphoacceptor" evidence="5">
    <location>
        <begin position="181"/>
        <end position="245"/>
    </location>
</feature>
<name>A0A023D1L0_ACIMT</name>
<keyword evidence="4" id="KW-0812">Transmembrane</keyword>
<comment type="caution">
    <text evidence="6">The sequence shown here is derived from an EMBL/GenBank/DDBJ whole genome shotgun (WGS) entry which is preliminary data.</text>
</comment>
<feature type="transmembrane region" description="Helical" evidence="4">
    <location>
        <begin position="114"/>
        <end position="133"/>
    </location>
</feature>
<dbReference type="InterPro" id="IPR011712">
    <property type="entry name" value="Sig_transdc_His_kin_sub3_dim/P"/>
</dbReference>
<feature type="transmembrane region" description="Helical" evidence="4">
    <location>
        <begin position="79"/>
        <end position="102"/>
    </location>
</feature>
<sequence length="372" mass="40150">MIAPRASDRLAPSPFGEVFARLRGMRATALIYLILYPTPWFYEGFHARDVVGSLAGLAVFLAVYFAHPPLHPKLWQGVAIAAIGYAMSPFHAIWAVFIVYAGSVLAAARPRRHAIAVFIVLLISLVLFCWITHRPWPDIAFGSSFSIASFVTTGLTVDLARQHRQLLEAQEEVRALAASAERERIARDLHDLLGHSLTLIAVKADLAERFGPIDSERAARETREIGEAARLALREVRAAVAGMHGASLRREMDRARDALASTGVTLHVQGDVEAIDPSQDGVLAMTLREAVTNIIRHAEARNCTVTLERDTSGEVVLVVEDDGPTREPIAEGNGLGGMRHRLAAAGGVLNVDRGGSGVRLEARLAAHPGAAA</sequence>
<dbReference type="Pfam" id="PF07730">
    <property type="entry name" value="HisKA_3"/>
    <property type="match status" value="1"/>
</dbReference>
<feature type="transmembrane region" description="Helical" evidence="4">
    <location>
        <begin position="50"/>
        <end position="67"/>
    </location>
</feature>
<dbReference type="GO" id="GO:0016020">
    <property type="term" value="C:membrane"/>
    <property type="evidence" value="ECO:0007669"/>
    <property type="project" value="InterPro"/>
</dbReference>
<keyword evidence="7" id="KW-1185">Reference proteome</keyword>
<dbReference type="InterPro" id="IPR050482">
    <property type="entry name" value="Sensor_HK_TwoCompSys"/>
</dbReference>
<evidence type="ECO:0000256" key="2">
    <source>
        <dbReference type="ARBA" id="ARBA00022777"/>
    </source>
</evidence>
<gene>
    <name evidence="6" type="ORF">Amme_005_043</name>
</gene>
<dbReference type="Gene3D" id="1.20.5.1930">
    <property type="match status" value="1"/>
</dbReference>
<keyword evidence="4" id="KW-0472">Membrane</keyword>
<dbReference type="PANTHER" id="PTHR24421:SF63">
    <property type="entry name" value="SENSOR HISTIDINE KINASE DESK"/>
    <property type="match status" value="1"/>
</dbReference>
<dbReference type="EMBL" id="BAND01000005">
    <property type="protein sequence ID" value="GAJ27655.1"/>
    <property type="molecule type" value="Genomic_DNA"/>
</dbReference>
<keyword evidence="4" id="KW-1133">Transmembrane helix</keyword>
<evidence type="ECO:0000313" key="6">
    <source>
        <dbReference type="EMBL" id="GAJ27655.1"/>
    </source>
</evidence>
<dbReference type="GO" id="GO:0000155">
    <property type="term" value="F:phosphorelay sensor kinase activity"/>
    <property type="evidence" value="ECO:0007669"/>
    <property type="project" value="InterPro"/>
</dbReference>
<dbReference type="SUPFAM" id="SSF55874">
    <property type="entry name" value="ATPase domain of HSP90 chaperone/DNA topoisomerase II/histidine kinase"/>
    <property type="match status" value="1"/>
</dbReference>
<dbReference type="GO" id="GO:0046983">
    <property type="term" value="F:protein dimerization activity"/>
    <property type="evidence" value="ECO:0007669"/>
    <property type="project" value="InterPro"/>
</dbReference>
<dbReference type="Gene3D" id="3.30.565.10">
    <property type="entry name" value="Histidine kinase-like ATPase, C-terminal domain"/>
    <property type="match status" value="1"/>
</dbReference>
<dbReference type="OrthoDB" id="9778496at2"/>
<evidence type="ECO:0000256" key="1">
    <source>
        <dbReference type="ARBA" id="ARBA00022679"/>
    </source>
</evidence>
<accession>A0A023D1L0</accession>
<dbReference type="CDD" id="cd16917">
    <property type="entry name" value="HATPase_UhpB-NarQ-NarX-like"/>
    <property type="match status" value="1"/>
</dbReference>
<evidence type="ECO:0000256" key="4">
    <source>
        <dbReference type="SAM" id="Phobius"/>
    </source>
</evidence>
<reference evidence="7" key="1">
    <citation type="journal article" date="2014" name="FEMS Microbiol. Lett.">
        <title>Draft Genomic DNA Sequence of the Facultatively Methylotrophic Bacterium Acidomonas methanolica type strain MB58.</title>
        <authorList>
            <person name="Higashiura N."/>
            <person name="Hadano H."/>
            <person name="Hirakawa H."/>
            <person name="Matsutani M."/>
            <person name="Takabe S."/>
            <person name="Matsushita K."/>
            <person name="Azuma Y."/>
        </authorList>
    </citation>
    <scope>NUCLEOTIDE SEQUENCE [LARGE SCALE GENOMIC DNA]</scope>
    <source>
        <strain evidence="7">MB58</strain>
    </source>
</reference>
<evidence type="ECO:0000259" key="5">
    <source>
        <dbReference type="Pfam" id="PF07730"/>
    </source>
</evidence>
<protein>
    <submittedName>
        <fullName evidence="6">Two component sensor histidine kinase</fullName>
    </submittedName>
</protein>
<reference evidence="6 7" key="2">
    <citation type="journal article" date="2014" name="FEMS Microbiol. Lett.">
        <title>Draft genomic DNA sequence of the facultatively methylotrophic bacterium Acidomonas methanolica type strain MB58.</title>
        <authorList>
            <person name="Higashiura N."/>
            <person name="Hadano H."/>
            <person name="Hirakawa H."/>
            <person name="Matsutani M."/>
            <person name="Takabe S."/>
            <person name="Matsushita K."/>
            <person name="Azuma Y."/>
        </authorList>
    </citation>
    <scope>NUCLEOTIDE SEQUENCE [LARGE SCALE GENOMIC DNA]</scope>
    <source>
        <strain evidence="6 7">MB58</strain>
    </source>
</reference>
<organism evidence="6 7">
    <name type="scientific">Acidomonas methanolica NBRC 104435</name>
    <dbReference type="NCBI Taxonomy" id="1231351"/>
    <lineage>
        <taxon>Bacteria</taxon>
        <taxon>Pseudomonadati</taxon>
        <taxon>Pseudomonadota</taxon>
        <taxon>Alphaproteobacteria</taxon>
        <taxon>Acetobacterales</taxon>
        <taxon>Acetobacteraceae</taxon>
        <taxon>Acidomonas</taxon>
    </lineage>
</organism>
<dbReference type="InterPro" id="IPR036890">
    <property type="entry name" value="HATPase_C_sf"/>
</dbReference>
<keyword evidence="3" id="KW-0902">Two-component regulatory system</keyword>
<dbReference type="PANTHER" id="PTHR24421">
    <property type="entry name" value="NITRATE/NITRITE SENSOR PROTEIN NARX-RELATED"/>
    <property type="match status" value="1"/>
</dbReference>
<evidence type="ECO:0000313" key="7">
    <source>
        <dbReference type="Proteomes" id="UP000019760"/>
    </source>
</evidence>